<feature type="transmembrane region" description="Helical" evidence="1">
    <location>
        <begin position="20"/>
        <end position="38"/>
    </location>
</feature>
<evidence type="ECO:0000313" key="2">
    <source>
        <dbReference type="EMBL" id="CAA0096363.1"/>
    </source>
</evidence>
<keyword evidence="1" id="KW-1133">Transmembrane helix</keyword>
<dbReference type="AlphaFoldDB" id="A0A5S9NZR4"/>
<gene>
    <name evidence="2" type="ORF">STARVERO_02009</name>
</gene>
<accession>A0A5S9NZR4</accession>
<feature type="transmembrane region" description="Helical" evidence="1">
    <location>
        <begin position="94"/>
        <end position="117"/>
    </location>
</feature>
<proteinExistence type="predicted"/>
<organism evidence="2 3">
    <name type="scientific">Starkeya nomas</name>
    <dbReference type="NCBI Taxonomy" id="2666134"/>
    <lineage>
        <taxon>Bacteria</taxon>
        <taxon>Pseudomonadati</taxon>
        <taxon>Pseudomonadota</taxon>
        <taxon>Alphaproteobacteria</taxon>
        <taxon>Hyphomicrobiales</taxon>
        <taxon>Xanthobacteraceae</taxon>
        <taxon>Starkeya</taxon>
    </lineage>
</organism>
<dbReference type="EMBL" id="CACSAS010000001">
    <property type="protein sequence ID" value="CAA0096363.1"/>
    <property type="molecule type" value="Genomic_DNA"/>
</dbReference>
<dbReference type="Proteomes" id="UP000433050">
    <property type="component" value="Unassembled WGS sequence"/>
</dbReference>
<dbReference type="RefSeq" id="WP_159598749.1">
    <property type="nucleotide sequence ID" value="NZ_CACSAS010000001.1"/>
</dbReference>
<keyword evidence="3" id="KW-1185">Reference proteome</keyword>
<feature type="transmembrane region" description="Helical" evidence="1">
    <location>
        <begin position="50"/>
        <end position="74"/>
    </location>
</feature>
<sequence length="122" mass="12997">MADYREISQQYAQGGMKAGVLLNGGAAIALLSQVADLYAAKLIGGVRPALICSALGTFCAAAAWMFAFLSTRYVDKSEREPDLEVQHLHRSNKWMYAGLAAIALSLLLFVGGALILACKFGN</sequence>
<evidence type="ECO:0000313" key="3">
    <source>
        <dbReference type="Proteomes" id="UP000433050"/>
    </source>
</evidence>
<keyword evidence="1" id="KW-0472">Membrane</keyword>
<evidence type="ECO:0008006" key="4">
    <source>
        <dbReference type="Google" id="ProtNLM"/>
    </source>
</evidence>
<protein>
    <recommendedName>
        <fullName evidence="4">DUF202 domain-containing protein</fullName>
    </recommendedName>
</protein>
<keyword evidence="1" id="KW-0812">Transmembrane</keyword>
<reference evidence="2 3" key="1">
    <citation type="submission" date="2019-12" db="EMBL/GenBank/DDBJ databases">
        <authorList>
            <person name="Reyes-Prieto M."/>
        </authorList>
    </citation>
    <scope>NUCLEOTIDE SEQUENCE [LARGE SCALE GENOMIC DNA]</scope>
    <source>
        <strain evidence="2">HF14-78462</strain>
    </source>
</reference>
<evidence type="ECO:0000256" key="1">
    <source>
        <dbReference type="SAM" id="Phobius"/>
    </source>
</evidence>
<name>A0A5S9NZR4_9HYPH</name>